<evidence type="ECO:0000313" key="3">
    <source>
        <dbReference type="EMBL" id="SFP80034.1"/>
    </source>
</evidence>
<dbReference type="Proteomes" id="UP000321547">
    <property type="component" value="Unassembled WGS sequence"/>
</dbReference>
<proteinExistence type="predicted"/>
<keyword evidence="1" id="KW-0812">Transmembrane</keyword>
<evidence type="ECO:0000313" key="5">
    <source>
        <dbReference type="Proteomes" id="UP000321547"/>
    </source>
</evidence>
<dbReference type="EMBL" id="FOXC01000071">
    <property type="protein sequence ID" value="SFP80034.1"/>
    <property type="molecule type" value="Genomic_DNA"/>
</dbReference>
<feature type="transmembrane region" description="Helical" evidence="1">
    <location>
        <begin position="44"/>
        <end position="62"/>
    </location>
</feature>
<dbReference type="OrthoDB" id="2972027at2"/>
<protein>
    <submittedName>
        <fullName evidence="3">Uncharacterized protein</fullName>
    </submittedName>
</protein>
<feature type="transmembrane region" description="Helical" evidence="1">
    <location>
        <begin position="12"/>
        <end position="32"/>
    </location>
</feature>
<name>A0A1I5TAG3_9BACI</name>
<dbReference type="Proteomes" id="UP000242243">
    <property type="component" value="Unassembled WGS sequence"/>
</dbReference>
<accession>A0A1I5TAG3</accession>
<dbReference type="EMBL" id="BJWI01000136">
    <property type="protein sequence ID" value="GEM03009.1"/>
    <property type="molecule type" value="Genomic_DNA"/>
</dbReference>
<dbReference type="AlphaFoldDB" id="A0A1I5TAG3"/>
<evidence type="ECO:0000313" key="2">
    <source>
        <dbReference type="EMBL" id="GEM03009.1"/>
    </source>
</evidence>
<evidence type="ECO:0000256" key="1">
    <source>
        <dbReference type="SAM" id="Phobius"/>
    </source>
</evidence>
<reference evidence="3 4" key="1">
    <citation type="submission" date="2016-10" db="EMBL/GenBank/DDBJ databases">
        <authorList>
            <person name="de Groot N.N."/>
        </authorList>
    </citation>
    <scope>NUCLEOTIDE SEQUENCE [LARGE SCALE GENOMIC DNA]</scope>
    <source>
        <strain evidence="3 4">DSM 17073</strain>
    </source>
</reference>
<dbReference type="RefSeq" id="WP_089834053.1">
    <property type="nucleotide sequence ID" value="NZ_BJWI01000136.1"/>
</dbReference>
<sequence>MEKQKKRINKVMQWLGFIIVMLSILVDGIILNKSSIERLFGISYFSWIGFIVGAGITIIYTLKENISRDK</sequence>
<gene>
    <name evidence="2" type="ORF">HHA03_25410</name>
    <name evidence="3" type="ORF">SAMN05421839_1715</name>
</gene>
<keyword evidence="1" id="KW-1133">Transmembrane helix</keyword>
<keyword evidence="5" id="KW-1185">Reference proteome</keyword>
<keyword evidence="1" id="KW-0472">Membrane</keyword>
<reference evidence="2 5" key="2">
    <citation type="submission" date="2019-07" db="EMBL/GenBank/DDBJ databases">
        <title>Whole genome shotgun sequence of Halolactibacillus halophilus NBRC 100868.</title>
        <authorList>
            <person name="Hosoyama A."/>
            <person name="Uohara A."/>
            <person name="Ohji S."/>
            <person name="Ichikawa N."/>
        </authorList>
    </citation>
    <scope>NUCLEOTIDE SEQUENCE [LARGE SCALE GENOMIC DNA]</scope>
    <source>
        <strain evidence="2 5">NBRC 100868</strain>
    </source>
</reference>
<organism evidence="3 4">
    <name type="scientific">Halolactibacillus halophilus</name>
    <dbReference type="NCBI Taxonomy" id="306540"/>
    <lineage>
        <taxon>Bacteria</taxon>
        <taxon>Bacillati</taxon>
        <taxon>Bacillota</taxon>
        <taxon>Bacilli</taxon>
        <taxon>Bacillales</taxon>
        <taxon>Bacillaceae</taxon>
        <taxon>Halolactibacillus</taxon>
    </lineage>
</organism>
<dbReference type="STRING" id="306540.SAMN05421839_1715"/>
<evidence type="ECO:0000313" key="4">
    <source>
        <dbReference type="Proteomes" id="UP000242243"/>
    </source>
</evidence>